<gene>
    <name evidence="5" type="ORF">SAMN02745164_01173</name>
</gene>
<protein>
    <submittedName>
        <fullName evidence="5">GntR family transcriptional regulator</fullName>
    </submittedName>
</protein>
<dbReference type="OrthoDB" id="457376at2"/>
<name>A0A1M4WH71_MARH1</name>
<dbReference type="SMART" id="SM00345">
    <property type="entry name" value="HTH_GNTR"/>
    <property type="match status" value="1"/>
</dbReference>
<keyword evidence="3" id="KW-0804">Transcription</keyword>
<keyword evidence="2" id="KW-0238">DNA-binding</keyword>
<evidence type="ECO:0000313" key="6">
    <source>
        <dbReference type="Proteomes" id="UP000184334"/>
    </source>
</evidence>
<dbReference type="InterPro" id="IPR028978">
    <property type="entry name" value="Chorismate_lyase_/UTRA_dom_sf"/>
</dbReference>
<dbReference type="RefSeq" id="WP_072864421.1">
    <property type="nucleotide sequence ID" value="NZ_FQUI01000016.1"/>
</dbReference>
<dbReference type="STRING" id="1122195.SAMN02745164_01173"/>
<evidence type="ECO:0000313" key="5">
    <source>
        <dbReference type="EMBL" id="SHE80535.1"/>
    </source>
</evidence>
<proteinExistence type="predicted"/>
<dbReference type="InterPro" id="IPR011663">
    <property type="entry name" value="UTRA"/>
</dbReference>
<dbReference type="Pfam" id="PF07702">
    <property type="entry name" value="UTRA"/>
    <property type="match status" value="1"/>
</dbReference>
<evidence type="ECO:0000256" key="2">
    <source>
        <dbReference type="ARBA" id="ARBA00023125"/>
    </source>
</evidence>
<evidence type="ECO:0000259" key="4">
    <source>
        <dbReference type="PROSITE" id="PS50949"/>
    </source>
</evidence>
<dbReference type="Pfam" id="PF00392">
    <property type="entry name" value="GntR"/>
    <property type="match status" value="1"/>
</dbReference>
<dbReference type="GO" id="GO:0045892">
    <property type="term" value="P:negative regulation of DNA-templated transcription"/>
    <property type="evidence" value="ECO:0007669"/>
    <property type="project" value="TreeGrafter"/>
</dbReference>
<dbReference type="PANTHER" id="PTHR44846:SF1">
    <property type="entry name" value="MANNOSYL-D-GLYCERATE TRANSPORT_METABOLISM SYSTEM REPRESSOR MNGR-RELATED"/>
    <property type="match status" value="1"/>
</dbReference>
<dbReference type="CDD" id="cd07377">
    <property type="entry name" value="WHTH_GntR"/>
    <property type="match status" value="1"/>
</dbReference>
<evidence type="ECO:0000256" key="3">
    <source>
        <dbReference type="ARBA" id="ARBA00023163"/>
    </source>
</evidence>
<dbReference type="GO" id="GO:0003677">
    <property type="term" value="F:DNA binding"/>
    <property type="evidence" value="ECO:0007669"/>
    <property type="project" value="UniProtKB-KW"/>
</dbReference>
<dbReference type="EMBL" id="FQUI01000016">
    <property type="protein sequence ID" value="SHE80535.1"/>
    <property type="molecule type" value="Genomic_DNA"/>
</dbReference>
<dbReference type="InterPro" id="IPR000524">
    <property type="entry name" value="Tscrpt_reg_HTH_GntR"/>
</dbReference>
<dbReference type="AlphaFoldDB" id="A0A1M4WH71"/>
<comment type="caution">
    <text evidence="5">The sequence shown here is derived from an EMBL/GenBank/DDBJ whole genome shotgun (WGS) entry which is preliminary data.</text>
</comment>
<dbReference type="FunFam" id="1.10.10.10:FF:000079">
    <property type="entry name" value="GntR family transcriptional regulator"/>
    <property type="match status" value="1"/>
</dbReference>
<organism evidence="5 6">
    <name type="scientific">Marinitoga hydrogenitolerans (strain DSM 16785 / JCM 12826 / AT1271)</name>
    <dbReference type="NCBI Taxonomy" id="1122195"/>
    <lineage>
        <taxon>Bacteria</taxon>
        <taxon>Thermotogati</taxon>
        <taxon>Thermotogota</taxon>
        <taxon>Thermotogae</taxon>
        <taxon>Petrotogales</taxon>
        <taxon>Petrotogaceae</taxon>
        <taxon>Marinitoga</taxon>
    </lineage>
</organism>
<dbReference type="Gene3D" id="1.10.10.10">
    <property type="entry name" value="Winged helix-like DNA-binding domain superfamily/Winged helix DNA-binding domain"/>
    <property type="match status" value="1"/>
</dbReference>
<dbReference type="InterPro" id="IPR036388">
    <property type="entry name" value="WH-like_DNA-bd_sf"/>
</dbReference>
<reference evidence="5" key="1">
    <citation type="submission" date="2016-11" db="EMBL/GenBank/DDBJ databases">
        <authorList>
            <person name="Varghese N."/>
            <person name="Submissions S."/>
        </authorList>
    </citation>
    <scope>NUCLEOTIDE SEQUENCE [LARGE SCALE GENOMIC DNA]</scope>
    <source>
        <strain evidence="5">DSM 16785</strain>
    </source>
</reference>
<feature type="domain" description="HTH gntR-type" evidence="4">
    <location>
        <begin position="10"/>
        <end position="78"/>
    </location>
</feature>
<dbReference type="Proteomes" id="UP000184334">
    <property type="component" value="Unassembled WGS sequence"/>
</dbReference>
<dbReference type="PANTHER" id="PTHR44846">
    <property type="entry name" value="MANNOSYL-D-GLYCERATE TRANSPORT/METABOLISM SYSTEM REPRESSOR MNGR-RELATED"/>
    <property type="match status" value="1"/>
</dbReference>
<dbReference type="InterPro" id="IPR036390">
    <property type="entry name" value="WH_DNA-bd_sf"/>
</dbReference>
<accession>A0A1M4WH71</accession>
<dbReference type="SMART" id="SM00866">
    <property type="entry name" value="UTRA"/>
    <property type="match status" value="1"/>
</dbReference>
<dbReference type="GO" id="GO:0003700">
    <property type="term" value="F:DNA-binding transcription factor activity"/>
    <property type="evidence" value="ECO:0007669"/>
    <property type="project" value="InterPro"/>
</dbReference>
<dbReference type="PRINTS" id="PR00035">
    <property type="entry name" value="HTHGNTR"/>
</dbReference>
<dbReference type="Gene3D" id="3.40.1410.10">
    <property type="entry name" value="Chorismate lyase-like"/>
    <property type="match status" value="1"/>
</dbReference>
<sequence>MDSIDRNSPIPLYYQIKEQLKNYIELNKLPAHTLLPTEDELSKKYSVSRLTVRNAMKELINEGIIYRIQGKGTFVSEKKLITDLTSLKGFNDEMESIGKKTKAKVLFNGFILPDAKVVKIFKLKKNQKVLLLSRIRFEGNIPRAIENAYLNISAYPELIEIKEKDMSNLSLYKLLKDKFQIFPTHAKEEIEIIHANKKISKILNIKENDCVLSIIRLTSSQDNIPFEYVESKYKKDNFKLRITLEAK</sequence>
<evidence type="ECO:0000256" key="1">
    <source>
        <dbReference type="ARBA" id="ARBA00023015"/>
    </source>
</evidence>
<dbReference type="SUPFAM" id="SSF46785">
    <property type="entry name" value="Winged helix' DNA-binding domain"/>
    <property type="match status" value="1"/>
</dbReference>
<dbReference type="InterPro" id="IPR050679">
    <property type="entry name" value="Bact_HTH_transcr_reg"/>
</dbReference>
<dbReference type="PROSITE" id="PS50949">
    <property type="entry name" value="HTH_GNTR"/>
    <property type="match status" value="1"/>
</dbReference>
<dbReference type="SUPFAM" id="SSF64288">
    <property type="entry name" value="Chorismate lyase-like"/>
    <property type="match status" value="1"/>
</dbReference>
<keyword evidence="1" id="KW-0805">Transcription regulation</keyword>
<keyword evidence="6" id="KW-1185">Reference proteome</keyword>